<feature type="domain" description="Fe/B12 periplasmic-binding" evidence="6">
    <location>
        <begin position="65"/>
        <end position="318"/>
    </location>
</feature>
<evidence type="ECO:0000313" key="7">
    <source>
        <dbReference type="EMBL" id="ALS25151.1"/>
    </source>
</evidence>
<dbReference type="PROSITE" id="PS51257">
    <property type="entry name" value="PROKAR_LIPOPROTEIN"/>
    <property type="match status" value="1"/>
</dbReference>
<keyword evidence="8" id="KW-1185">Reference proteome</keyword>
<evidence type="ECO:0000313" key="8">
    <source>
        <dbReference type="Proteomes" id="UP000061660"/>
    </source>
</evidence>
<protein>
    <submittedName>
        <fullName evidence="7">Iron siderophore-binding protein</fullName>
    </submittedName>
</protein>
<organism evidence="7 8">
    <name type="scientific">Paenibacillus naphthalenovorans</name>
    <dbReference type="NCBI Taxonomy" id="162209"/>
    <lineage>
        <taxon>Bacteria</taxon>
        <taxon>Bacillati</taxon>
        <taxon>Bacillota</taxon>
        <taxon>Bacilli</taxon>
        <taxon>Bacillales</taxon>
        <taxon>Paenibacillaceae</taxon>
        <taxon>Paenibacillus</taxon>
    </lineage>
</organism>
<comment type="subcellular location">
    <subcellularLocation>
        <location evidence="1">Cell envelope</location>
    </subcellularLocation>
</comment>
<dbReference type="GO" id="GO:0030288">
    <property type="term" value="C:outer membrane-bounded periplasmic space"/>
    <property type="evidence" value="ECO:0007669"/>
    <property type="project" value="TreeGrafter"/>
</dbReference>
<comment type="similarity">
    <text evidence="2">Belongs to the bacterial solute-binding protein 8 family.</text>
</comment>
<dbReference type="PANTHER" id="PTHR30532:SF21">
    <property type="entry name" value="SIDEROPHORE-BINDING LIPOPROTEIN YFIY-RELATED"/>
    <property type="match status" value="1"/>
</dbReference>
<dbReference type="Gene3D" id="3.40.50.1980">
    <property type="entry name" value="Nitrogenase molybdenum iron protein domain"/>
    <property type="match status" value="2"/>
</dbReference>
<dbReference type="PATRIC" id="fig|162209.4.peg.5162"/>
<feature type="signal peptide" evidence="5">
    <location>
        <begin position="1"/>
        <end position="29"/>
    </location>
</feature>
<dbReference type="InterPro" id="IPR051313">
    <property type="entry name" value="Bact_iron-sidero_bind"/>
</dbReference>
<evidence type="ECO:0000256" key="1">
    <source>
        <dbReference type="ARBA" id="ARBA00004196"/>
    </source>
</evidence>
<keyword evidence="3" id="KW-0813">Transport</keyword>
<dbReference type="Proteomes" id="UP000061660">
    <property type="component" value="Chromosome"/>
</dbReference>
<dbReference type="SUPFAM" id="SSF53807">
    <property type="entry name" value="Helical backbone' metal receptor"/>
    <property type="match status" value="1"/>
</dbReference>
<dbReference type="PROSITE" id="PS50983">
    <property type="entry name" value="FE_B12_PBP"/>
    <property type="match status" value="1"/>
</dbReference>
<feature type="chain" id="PRO_5006831396" evidence="5">
    <location>
        <begin position="30"/>
        <end position="318"/>
    </location>
</feature>
<dbReference type="RefSeq" id="WP_062410580.1">
    <property type="nucleotide sequence ID" value="NZ_CP013652.1"/>
</dbReference>
<evidence type="ECO:0000256" key="2">
    <source>
        <dbReference type="ARBA" id="ARBA00008814"/>
    </source>
</evidence>
<dbReference type="OrthoDB" id="63946at2"/>
<dbReference type="STRING" id="162209.IJ22_48890"/>
<dbReference type="Pfam" id="PF01497">
    <property type="entry name" value="Peripla_BP_2"/>
    <property type="match status" value="1"/>
</dbReference>
<gene>
    <name evidence="7" type="ORF">IJ22_48890</name>
</gene>
<dbReference type="EMBL" id="CP013652">
    <property type="protein sequence ID" value="ALS25151.1"/>
    <property type="molecule type" value="Genomic_DNA"/>
</dbReference>
<keyword evidence="4 5" id="KW-0732">Signal</keyword>
<dbReference type="PANTHER" id="PTHR30532">
    <property type="entry name" value="IRON III DICITRATE-BINDING PERIPLASMIC PROTEIN"/>
    <property type="match status" value="1"/>
</dbReference>
<dbReference type="KEGG" id="pnp:IJ22_48890"/>
<evidence type="ECO:0000256" key="5">
    <source>
        <dbReference type="SAM" id="SignalP"/>
    </source>
</evidence>
<proteinExistence type="inferred from homology"/>
<evidence type="ECO:0000256" key="4">
    <source>
        <dbReference type="ARBA" id="ARBA00022729"/>
    </source>
</evidence>
<name>A0A0U2N245_9BACL</name>
<accession>A0A0U2N245</accession>
<dbReference type="GO" id="GO:1901678">
    <property type="term" value="P:iron coordination entity transport"/>
    <property type="evidence" value="ECO:0007669"/>
    <property type="project" value="UniProtKB-ARBA"/>
</dbReference>
<dbReference type="InterPro" id="IPR002491">
    <property type="entry name" value="ABC_transptr_periplasmic_BD"/>
</dbReference>
<reference evidence="8" key="1">
    <citation type="submission" date="2015-12" db="EMBL/GenBank/DDBJ databases">
        <title>Complete genome sequences of two moderately thermophilic Paenibacillus species.</title>
        <authorList>
            <person name="Butler R.III."/>
            <person name="Wang J."/>
            <person name="Stark B.C."/>
            <person name="Pombert J.-F."/>
        </authorList>
    </citation>
    <scope>NUCLEOTIDE SEQUENCE [LARGE SCALE GENOMIC DNA]</scope>
    <source>
        <strain evidence="8">32O-Y</strain>
    </source>
</reference>
<evidence type="ECO:0000259" key="6">
    <source>
        <dbReference type="PROSITE" id="PS50983"/>
    </source>
</evidence>
<evidence type="ECO:0000256" key="3">
    <source>
        <dbReference type="ARBA" id="ARBA00022448"/>
    </source>
</evidence>
<dbReference type="AlphaFoldDB" id="A0A0U2N245"/>
<sequence precursor="true">MKNSSVVFKCLIVFLLGFIAACGVKQDQAAENQGVAAPDQVKAAQEERTIKHKMGETKVPADPKNIGALQPFIMDHLLALGVKPGSGVMFDQKWPAFLADDLKETKVIGNDANPNLEAILAAGPDLIIGQPFQEKAYDGLSKIAPTIILDTNAKDWRSTFLEVGEITGKTKEARSVLEAFDKKASEARKTLQESIGNETVMFLRVTDKELRYYGIKNYKILYQDLGLQPPKEFVTDESKTFQAISMEKLPEINPDHILLLVQSEEKLNELKGSSLWQNMTAVKKNQVHSVDYDLWLQGWGPIAYSKLIDETLQFLARK</sequence>
<reference evidence="7 8" key="2">
    <citation type="journal article" date="2016" name="Genome Announc.">
        <title>Complete Genome Sequences of Two Interactive Moderate Thermophiles, Paenibacillus napthalenovorans 32O-Y and Paenibacillus sp. 32O-W.</title>
        <authorList>
            <person name="Butler R.R.III."/>
            <person name="Wang J."/>
            <person name="Stark B.C."/>
            <person name="Pombert J.F."/>
        </authorList>
    </citation>
    <scope>NUCLEOTIDE SEQUENCE [LARGE SCALE GENOMIC DNA]</scope>
    <source>
        <strain evidence="7 8">32O-Y</strain>
    </source>
</reference>